<gene>
    <name evidence="2" type="ORF">IPF40_13340</name>
    <name evidence="3" type="ORF">IPI13_16215</name>
    <name evidence="4" type="ORF">IPP00_11755</name>
</gene>
<dbReference type="Pfam" id="PF11239">
    <property type="entry name" value="DUF3040"/>
    <property type="match status" value="1"/>
</dbReference>
<dbReference type="EMBL" id="JADIXZ010000006">
    <property type="protein sequence ID" value="MBK6301970.1"/>
    <property type="molecule type" value="Genomic_DNA"/>
</dbReference>
<accession>A0A935INT1</accession>
<dbReference type="AlphaFoldDB" id="A0A935INT1"/>
<evidence type="ECO:0000313" key="6">
    <source>
        <dbReference type="Proteomes" id="UP000726105"/>
    </source>
</evidence>
<proteinExistence type="predicted"/>
<dbReference type="EMBL" id="JADKGK010000020">
    <property type="protein sequence ID" value="MBL0004625.1"/>
    <property type="molecule type" value="Genomic_DNA"/>
</dbReference>
<dbReference type="InterPro" id="IPR021401">
    <property type="entry name" value="DUF3040"/>
</dbReference>
<protein>
    <submittedName>
        <fullName evidence="3">DUF3040 domain-containing protein</fullName>
    </submittedName>
</protein>
<evidence type="ECO:0000313" key="4">
    <source>
        <dbReference type="EMBL" id="MBL0004625.1"/>
    </source>
</evidence>
<feature type="transmembrane region" description="Helical" evidence="1">
    <location>
        <begin position="40"/>
        <end position="57"/>
    </location>
</feature>
<dbReference type="EMBL" id="JADJIB010000010">
    <property type="protein sequence ID" value="MBK7274625.1"/>
    <property type="molecule type" value="Genomic_DNA"/>
</dbReference>
<keyword evidence="1" id="KW-1133">Transmembrane helix</keyword>
<organism evidence="3 6">
    <name type="scientific">Candidatus Phosphoribacter hodrii</name>
    <dbReference type="NCBI Taxonomy" id="2953743"/>
    <lineage>
        <taxon>Bacteria</taxon>
        <taxon>Bacillati</taxon>
        <taxon>Actinomycetota</taxon>
        <taxon>Actinomycetes</taxon>
        <taxon>Micrococcales</taxon>
        <taxon>Dermatophilaceae</taxon>
        <taxon>Candidatus Phosphoribacter</taxon>
    </lineage>
</organism>
<evidence type="ECO:0000313" key="5">
    <source>
        <dbReference type="Proteomes" id="UP000718281"/>
    </source>
</evidence>
<comment type="caution">
    <text evidence="3">The sequence shown here is derived from an EMBL/GenBank/DDBJ whole genome shotgun (WGS) entry which is preliminary data.</text>
</comment>
<feature type="transmembrane region" description="Helical" evidence="1">
    <location>
        <begin position="63"/>
        <end position="83"/>
    </location>
</feature>
<dbReference type="Proteomes" id="UP000718281">
    <property type="component" value="Unassembled WGS sequence"/>
</dbReference>
<dbReference type="Proteomes" id="UP000886632">
    <property type="component" value="Unassembled WGS sequence"/>
</dbReference>
<sequence>MALSEREQKLLEQMEQALYAEDPRFATRIRSHGDRGTKRRMLVGILAVLAGLGLVFLGVLGQAIWLGAVGFAVMVAGGVWAFAPARKTGPVGLVQGDGSTAARTAKARKSGQGFMNMLEERWERRDRDQW</sequence>
<keyword evidence="1" id="KW-0812">Transmembrane</keyword>
<name>A0A935INT1_9MICO</name>
<keyword evidence="1" id="KW-0472">Membrane</keyword>
<reference evidence="5 6" key="1">
    <citation type="submission" date="2020-10" db="EMBL/GenBank/DDBJ databases">
        <title>Connecting structure to function with the recovery of over 1000 high-quality activated sludge metagenome-assembled genomes encoding full-length rRNA genes using long-read sequencing.</title>
        <authorList>
            <person name="Singleton C.M."/>
            <person name="Petriglieri F."/>
            <person name="Kristensen J.M."/>
            <person name="Kirkegaard R.H."/>
            <person name="Michaelsen T.Y."/>
            <person name="Andersen M.H."/>
            <person name="Karst S.M."/>
            <person name="Dueholm M.S."/>
            <person name="Nielsen P.H."/>
            <person name="Albertsen M."/>
        </authorList>
    </citation>
    <scope>NUCLEOTIDE SEQUENCE [LARGE SCALE GENOMIC DNA]</scope>
    <source>
        <strain evidence="2">AalE_18-Q3-R2-46_BAT3C.188</strain>
        <strain evidence="3">Ega_18-Q3-R5-49_MAXAC.001</strain>
        <strain evidence="4">Ribe_18-Q3-R11-54_MAXAC.001</strain>
    </source>
</reference>
<evidence type="ECO:0000256" key="1">
    <source>
        <dbReference type="SAM" id="Phobius"/>
    </source>
</evidence>
<evidence type="ECO:0000313" key="2">
    <source>
        <dbReference type="EMBL" id="MBK6301970.1"/>
    </source>
</evidence>
<dbReference type="Proteomes" id="UP000726105">
    <property type="component" value="Unassembled WGS sequence"/>
</dbReference>
<evidence type="ECO:0000313" key="3">
    <source>
        <dbReference type="EMBL" id="MBK7274625.1"/>
    </source>
</evidence>